<proteinExistence type="predicted"/>
<dbReference type="WBParaSite" id="Minc3s01437g23809">
    <property type="protein sequence ID" value="Minc3s01437g23809"/>
    <property type="gene ID" value="Minc3s01437g23809"/>
</dbReference>
<evidence type="ECO:0000313" key="1">
    <source>
        <dbReference type="Proteomes" id="UP000887563"/>
    </source>
</evidence>
<sequence length="58" mass="6856">MDPAAINREEPAAITTPIEVWVSKMRQFFILCQYLEYFRIVKEINSTTYHPIFYISIG</sequence>
<name>A0A914MBN7_MELIC</name>
<reference evidence="2" key="1">
    <citation type="submission" date="2022-11" db="UniProtKB">
        <authorList>
            <consortium name="WormBaseParasite"/>
        </authorList>
    </citation>
    <scope>IDENTIFICATION</scope>
</reference>
<organism evidence="1 2">
    <name type="scientific">Meloidogyne incognita</name>
    <name type="common">Southern root-knot nematode worm</name>
    <name type="synonym">Oxyuris incognita</name>
    <dbReference type="NCBI Taxonomy" id="6306"/>
    <lineage>
        <taxon>Eukaryota</taxon>
        <taxon>Metazoa</taxon>
        <taxon>Ecdysozoa</taxon>
        <taxon>Nematoda</taxon>
        <taxon>Chromadorea</taxon>
        <taxon>Rhabditida</taxon>
        <taxon>Tylenchina</taxon>
        <taxon>Tylenchomorpha</taxon>
        <taxon>Tylenchoidea</taxon>
        <taxon>Meloidogynidae</taxon>
        <taxon>Meloidogyninae</taxon>
        <taxon>Meloidogyne</taxon>
        <taxon>Meloidogyne incognita group</taxon>
    </lineage>
</organism>
<dbReference type="Proteomes" id="UP000887563">
    <property type="component" value="Unplaced"/>
</dbReference>
<accession>A0A914MBN7</accession>
<keyword evidence="1" id="KW-1185">Reference proteome</keyword>
<protein>
    <submittedName>
        <fullName evidence="2">Uncharacterized protein</fullName>
    </submittedName>
</protein>
<dbReference type="AlphaFoldDB" id="A0A914MBN7"/>
<evidence type="ECO:0000313" key="2">
    <source>
        <dbReference type="WBParaSite" id="Minc3s01437g23809"/>
    </source>
</evidence>